<protein>
    <submittedName>
        <fullName evidence="1">7596_t:CDS:1</fullName>
    </submittedName>
</protein>
<name>A0A9N9DNQ2_9GLOM</name>
<organism evidence="1 2">
    <name type="scientific">Paraglomus brasilianum</name>
    <dbReference type="NCBI Taxonomy" id="144538"/>
    <lineage>
        <taxon>Eukaryota</taxon>
        <taxon>Fungi</taxon>
        <taxon>Fungi incertae sedis</taxon>
        <taxon>Mucoromycota</taxon>
        <taxon>Glomeromycotina</taxon>
        <taxon>Glomeromycetes</taxon>
        <taxon>Paraglomerales</taxon>
        <taxon>Paraglomeraceae</taxon>
        <taxon>Paraglomus</taxon>
    </lineage>
</organism>
<reference evidence="1" key="1">
    <citation type="submission" date="2021-06" db="EMBL/GenBank/DDBJ databases">
        <authorList>
            <person name="Kallberg Y."/>
            <person name="Tangrot J."/>
            <person name="Rosling A."/>
        </authorList>
    </citation>
    <scope>NUCLEOTIDE SEQUENCE</scope>
    <source>
        <strain evidence="1">BR232B</strain>
    </source>
</reference>
<keyword evidence="2" id="KW-1185">Reference proteome</keyword>
<dbReference type="OrthoDB" id="74661at2759"/>
<evidence type="ECO:0000313" key="1">
    <source>
        <dbReference type="EMBL" id="CAG8647650.1"/>
    </source>
</evidence>
<comment type="caution">
    <text evidence="1">The sequence shown here is derived from an EMBL/GenBank/DDBJ whole genome shotgun (WGS) entry which is preliminary data.</text>
</comment>
<sequence>KKIEDFRKDKSAIQISSINTEYFTKIVEYTSLDYETTTFEAEGLDLNLKERIGPFRWSAEAERSQSNRYNPYITNKILKLGADVLPIRLSGTTDLVIVDRHSIAMQTPEKHVRILFGLKKLIIKANTLQTMTELIAVDLKSKYTVLAVLTDLMDDWHLYWLRDKKIIGLKLEKVNAVALLRKNVESAERELEQLGKQASSQVHGRQESDLSIMSIGTVLEPGSPTSEVEPVPKRQKFRHIVGSSNVSIDVAPMEDFFDTMSEDEIFKYKAKCILTRFFSQPIFYELNNHQSISPLLPLQADTKKRADA</sequence>
<dbReference type="AlphaFoldDB" id="A0A9N9DNQ2"/>
<feature type="non-terminal residue" evidence="1">
    <location>
        <position position="1"/>
    </location>
</feature>
<evidence type="ECO:0000313" key="2">
    <source>
        <dbReference type="Proteomes" id="UP000789739"/>
    </source>
</evidence>
<proteinExistence type="predicted"/>
<gene>
    <name evidence="1" type="ORF">PBRASI_LOCUS10112</name>
</gene>
<dbReference type="Proteomes" id="UP000789739">
    <property type="component" value="Unassembled WGS sequence"/>
</dbReference>
<accession>A0A9N9DNQ2</accession>
<dbReference type="EMBL" id="CAJVPI010002681">
    <property type="protein sequence ID" value="CAG8647650.1"/>
    <property type="molecule type" value="Genomic_DNA"/>
</dbReference>